<keyword evidence="2" id="KW-0862">Zinc</keyword>
<dbReference type="InterPro" id="IPR000571">
    <property type="entry name" value="Znf_CCCH"/>
</dbReference>
<feature type="zinc finger region" description="C3H1-type" evidence="2">
    <location>
        <begin position="133"/>
        <end position="160"/>
    </location>
</feature>
<sequence>MAQVNICSKCVGKHDTIEFNKEDLGSVCPRCGRQFDLFSFVKDDKMFPIETVLCFRCSFRMNCCQFCLSDLDYGIPLLIRSSDSKQFSKQMTKSLLSMETEALIMDKKEKRGTLMQDFKREQAGKMKEIFGSKGKKGVCLDWLRGICEKGKYCTKLHSLHSFSEVP</sequence>
<proteinExistence type="predicted"/>
<keyword evidence="5" id="KW-1185">Reference proteome</keyword>
<gene>
    <name evidence="4" type="ORF">ADUPG1_007420</name>
</gene>
<evidence type="ECO:0000259" key="3">
    <source>
        <dbReference type="PROSITE" id="PS50103"/>
    </source>
</evidence>
<comment type="caution">
    <text evidence="4">The sequence shown here is derived from an EMBL/GenBank/DDBJ whole genome shotgun (WGS) entry which is preliminary data.</text>
</comment>
<dbReference type="Proteomes" id="UP001057375">
    <property type="component" value="Unassembled WGS sequence"/>
</dbReference>
<dbReference type="InterPro" id="IPR048995">
    <property type="entry name" value="STL11/RBM22-like_N"/>
</dbReference>
<evidence type="ECO:0000313" key="5">
    <source>
        <dbReference type="Proteomes" id="UP001057375"/>
    </source>
</evidence>
<evidence type="ECO:0000256" key="1">
    <source>
        <dbReference type="ARBA" id="ARBA00022884"/>
    </source>
</evidence>
<evidence type="ECO:0000313" key="4">
    <source>
        <dbReference type="EMBL" id="GKT33550.1"/>
    </source>
</evidence>
<dbReference type="Pfam" id="PF21369">
    <property type="entry name" value="STL11_N"/>
    <property type="match status" value="1"/>
</dbReference>
<name>A0ABQ5KRF0_9EUKA</name>
<reference evidence="4" key="1">
    <citation type="submission" date="2022-03" db="EMBL/GenBank/DDBJ databases">
        <title>Draft genome sequence of Aduncisulcus paluster, a free-living microaerophilic Fornicata.</title>
        <authorList>
            <person name="Yuyama I."/>
            <person name="Kume K."/>
            <person name="Tamura T."/>
            <person name="Inagaki Y."/>
            <person name="Hashimoto T."/>
        </authorList>
    </citation>
    <scope>NUCLEOTIDE SEQUENCE</scope>
    <source>
        <strain evidence="4">NY0171</strain>
    </source>
</reference>
<dbReference type="EMBL" id="BQXS01010309">
    <property type="protein sequence ID" value="GKT33550.1"/>
    <property type="molecule type" value="Genomic_DNA"/>
</dbReference>
<evidence type="ECO:0000256" key="2">
    <source>
        <dbReference type="PROSITE-ProRule" id="PRU00723"/>
    </source>
</evidence>
<keyword evidence="2" id="KW-0479">Metal-binding</keyword>
<feature type="domain" description="C3H1-type" evidence="3">
    <location>
        <begin position="133"/>
        <end position="160"/>
    </location>
</feature>
<keyword evidence="2" id="KW-0863">Zinc-finger</keyword>
<accession>A0ABQ5KRF0</accession>
<dbReference type="PROSITE" id="PS50103">
    <property type="entry name" value="ZF_C3H1"/>
    <property type="match status" value="1"/>
</dbReference>
<protein>
    <submittedName>
        <fullName evidence="4">Pre-mRNA-splicing factor Cwc2/Slt11 like protein</fullName>
    </submittedName>
</protein>
<organism evidence="4 5">
    <name type="scientific">Aduncisulcus paluster</name>
    <dbReference type="NCBI Taxonomy" id="2918883"/>
    <lineage>
        <taxon>Eukaryota</taxon>
        <taxon>Metamonada</taxon>
        <taxon>Carpediemonas-like organisms</taxon>
        <taxon>Aduncisulcus</taxon>
    </lineage>
</organism>
<keyword evidence="1" id="KW-0694">RNA-binding</keyword>